<gene>
    <name evidence="1" type="ORF">PCAMFM013_S039g000032</name>
</gene>
<sequence>MSTASNPGASLIGQLGSPPNISLQLLGTHTTGEQTEVDFDLWIDCSKEAKVKSGEFLTGNESDHRFWDQSGESNETFLTTSSGWVKDWLGDKNQERSWTLRKIVSLRDDDSAAIKAHAEGLACSIAYGGSIIVDMHTPPVEADVAANTAEVREEWSFDSPFFSMEKPWDLLIKDAMVDRKRGFISLDKPRQPDGRSALRRAMKVNNTSTVISEVRNDEGLTYTMLQYSKWGSNT</sequence>
<proteinExistence type="predicted"/>
<keyword evidence="2" id="KW-1185">Reference proteome</keyword>
<evidence type="ECO:0000313" key="2">
    <source>
        <dbReference type="Proteomes" id="UP000053732"/>
    </source>
</evidence>
<evidence type="ECO:0000313" key="1">
    <source>
        <dbReference type="EMBL" id="CRL29723.1"/>
    </source>
</evidence>
<accession>A0A0G4PTI8</accession>
<organism evidence="1 2">
    <name type="scientific">Penicillium camemberti (strain FM 013)</name>
    <dbReference type="NCBI Taxonomy" id="1429867"/>
    <lineage>
        <taxon>Eukaryota</taxon>
        <taxon>Fungi</taxon>
        <taxon>Dikarya</taxon>
        <taxon>Ascomycota</taxon>
        <taxon>Pezizomycotina</taxon>
        <taxon>Eurotiomycetes</taxon>
        <taxon>Eurotiomycetidae</taxon>
        <taxon>Eurotiales</taxon>
        <taxon>Aspergillaceae</taxon>
        <taxon>Penicillium</taxon>
    </lineage>
</organism>
<reference evidence="1 2" key="1">
    <citation type="journal article" date="2014" name="Nat. Commun.">
        <title>Multiple recent horizontal transfers of a large genomic region in cheese making fungi.</title>
        <authorList>
            <person name="Cheeseman K."/>
            <person name="Ropars J."/>
            <person name="Renault P."/>
            <person name="Dupont J."/>
            <person name="Gouzy J."/>
            <person name="Branca A."/>
            <person name="Abraham A.L."/>
            <person name="Ceppi M."/>
            <person name="Conseiller E."/>
            <person name="Debuchy R."/>
            <person name="Malagnac F."/>
            <person name="Goarin A."/>
            <person name="Silar P."/>
            <person name="Lacoste S."/>
            <person name="Sallet E."/>
            <person name="Bensimon A."/>
            <person name="Giraud T."/>
            <person name="Brygoo Y."/>
        </authorList>
    </citation>
    <scope>NUCLEOTIDE SEQUENCE [LARGE SCALE GENOMIC DNA]</scope>
    <source>
        <strain evidence="2">FM 013</strain>
    </source>
</reference>
<dbReference type="Proteomes" id="UP000053732">
    <property type="component" value="Unassembled WGS sequence"/>
</dbReference>
<name>A0A0G4PTI8_PENC3</name>
<dbReference type="EMBL" id="HG793172">
    <property type="protein sequence ID" value="CRL29723.1"/>
    <property type="molecule type" value="Genomic_DNA"/>
</dbReference>
<protein>
    <submittedName>
        <fullName evidence="1">Str. FM013</fullName>
    </submittedName>
</protein>
<dbReference type="AlphaFoldDB" id="A0A0G4PTI8"/>